<reference evidence="1 2" key="1">
    <citation type="journal article" date="2015" name="Environ. Microbiol.">
        <title>Genome analyses suggest the presence of polyploidy and recent human-driven expansions in eight global populations of the honeybee pathogen Nosema ceranae.</title>
        <authorList>
            <person name="Pelin A."/>
            <person name="Selman M."/>
            <person name="Aris-Brosou S."/>
            <person name="Farinelli L."/>
            <person name="Corradi N."/>
        </authorList>
    </citation>
    <scope>NUCLEOTIDE SEQUENCE [LARGE SCALE GENOMIC DNA]</scope>
    <source>
        <strain evidence="1 2">PA08 1199</strain>
    </source>
</reference>
<proteinExistence type="predicted"/>
<dbReference type="PANTHER" id="PTHR47163:SF2">
    <property type="entry name" value="SI:DKEY-17M8.2"/>
    <property type="match status" value="1"/>
</dbReference>
<dbReference type="VEuPathDB" id="MicrosporidiaDB:NCER_102446"/>
<evidence type="ECO:0000313" key="1">
    <source>
        <dbReference type="EMBL" id="KKO73637.1"/>
    </source>
</evidence>
<sequence length="55" mass="6287">AGDITGLGFQHYTVNHSLNFVNPDNGVHTQHIESYWNKNKTFIKKMKGAKKEDLN</sequence>
<dbReference type="OrthoDB" id="2194918at2759"/>
<dbReference type="PANTHER" id="PTHR47163">
    <property type="entry name" value="DDE_TNP_IS1595 DOMAIN-CONTAINING PROTEIN"/>
    <property type="match status" value="1"/>
</dbReference>
<feature type="non-terminal residue" evidence="1">
    <location>
        <position position="1"/>
    </location>
</feature>
<dbReference type="EMBL" id="JPQZ01000357">
    <property type="protein sequence ID" value="KKO73637.1"/>
    <property type="molecule type" value="Genomic_DNA"/>
</dbReference>
<dbReference type="Proteomes" id="UP000034350">
    <property type="component" value="Unassembled WGS sequence"/>
</dbReference>
<organism evidence="1 2">
    <name type="scientific">Vairimorpha ceranae</name>
    <dbReference type="NCBI Taxonomy" id="40302"/>
    <lineage>
        <taxon>Eukaryota</taxon>
        <taxon>Fungi</taxon>
        <taxon>Fungi incertae sedis</taxon>
        <taxon>Microsporidia</taxon>
        <taxon>Nosematidae</taxon>
        <taxon>Vairimorpha</taxon>
    </lineage>
</organism>
<dbReference type="RefSeq" id="XP_024329379.1">
    <property type="nucleotide sequence ID" value="XM_024475300.1"/>
</dbReference>
<gene>
    <name evidence="1" type="ORF">AAJ76_3570001574</name>
</gene>
<dbReference type="GeneID" id="36320235"/>
<protein>
    <submittedName>
        <fullName evidence="1">Uncharacterized protein</fullName>
    </submittedName>
</protein>
<evidence type="ECO:0000313" key="2">
    <source>
        <dbReference type="Proteomes" id="UP000034350"/>
    </source>
</evidence>
<comment type="caution">
    <text evidence="1">The sequence shown here is derived from an EMBL/GenBank/DDBJ whole genome shotgun (WGS) entry which is preliminary data.</text>
</comment>
<accession>A0A0F9YLC5</accession>
<keyword evidence="2" id="KW-1185">Reference proteome</keyword>
<dbReference type="InterPro" id="IPR053164">
    <property type="entry name" value="IS1016-like_transposase"/>
</dbReference>
<name>A0A0F9YLC5_9MICR</name>
<dbReference type="AlphaFoldDB" id="A0A0F9YLC5"/>
<dbReference type="VEuPathDB" id="MicrosporidiaDB:AAJ76_3570001574"/>